<dbReference type="Gene3D" id="3.90.380.10">
    <property type="entry name" value="Naphthalene 1,2-dioxygenase Alpha Subunit, Chain A, domain 1"/>
    <property type="match status" value="2"/>
</dbReference>
<dbReference type="EC" id="1.14.15.7" evidence="5"/>
<comment type="cofactor">
    <cofactor evidence="1">
        <name>Fe cation</name>
        <dbReference type="ChEBI" id="CHEBI:24875"/>
    </cofactor>
</comment>
<evidence type="ECO:0000256" key="11">
    <source>
        <dbReference type="ARBA" id="ARBA00023014"/>
    </source>
</evidence>
<sequence>MNIFSFGKSSSSTPTPSPNNNNSSSSERALPATWYRSAALYNLERRAIFSKKWLVISHQLRFATSGAYVQFQIAGFNFFVIRDRHDTIRAFHNVCRHRAYPVVEDGAGTARILACKYHGWSYGLDGKLAKAPKYQEIDGFRKDANGLYPVHVHVDNLGFVWVNLEATAQPSVPWSRDFQAVDLQPRLQGFDMSAYRFDHQWSMVGDYNWKTLADNYNECYHCPTGHPGVNAISDLSKYYVETKDSHIQHFNADKEDTPGLGIYSTFYFPNASITISPSFFYIMRCIPVSAGQTQMEYEVYRHNTATDEEFTYIDEFFKQVLREDKDLCNAAQKNLEAGIFTNGQLHPQAEKGPLYFQQQVRKMVFDHRAEEEKAGREIWPATPAHVVTDKVEEELRFCKQLECSVDKDLAW</sequence>
<dbReference type="Gene3D" id="2.102.10.10">
    <property type="entry name" value="Rieske [2Fe-2S] iron-sulphur domain"/>
    <property type="match status" value="1"/>
</dbReference>
<feature type="region of interest" description="Disordered" evidence="13">
    <location>
        <begin position="1"/>
        <end position="27"/>
    </location>
</feature>
<comment type="pathway">
    <text evidence="3">Amine and polyamine biosynthesis; betaine biosynthesis via choline pathway; betaine aldehyde from choline (monooxygenase route): step 1/1.</text>
</comment>
<dbReference type="InterPro" id="IPR015879">
    <property type="entry name" value="Ring_hydroxy_dOase_asu_C_dom"/>
</dbReference>
<evidence type="ECO:0000256" key="9">
    <source>
        <dbReference type="ARBA" id="ARBA00023002"/>
    </source>
</evidence>
<keyword evidence="16" id="KW-1185">Reference proteome</keyword>
<reference evidence="15" key="2">
    <citation type="submission" date="2020-02" db="EMBL/GenBank/DDBJ databases">
        <authorList>
            <person name="Gilchrist C.L.M."/>
            <person name="Chooi Y.-H."/>
        </authorList>
    </citation>
    <scope>NUCLEOTIDE SEQUENCE</scope>
    <source>
        <strain evidence="15">MST-FP2251</strain>
    </source>
</reference>
<dbReference type="InterPro" id="IPR036922">
    <property type="entry name" value="Rieske_2Fe-2S_sf"/>
</dbReference>
<keyword evidence="11" id="KW-0411">Iron-sulfur</keyword>
<evidence type="ECO:0000256" key="7">
    <source>
        <dbReference type="ARBA" id="ARBA00022714"/>
    </source>
</evidence>
<comment type="caution">
    <text evidence="15">The sequence shown here is derived from an EMBL/GenBank/DDBJ whole genome shotgun (WGS) entry which is preliminary data.</text>
</comment>
<evidence type="ECO:0000256" key="13">
    <source>
        <dbReference type="SAM" id="MobiDB-lite"/>
    </source>
</evidence>
<evidence type="ECO:0000259" key="14">
    <source>
        <dbReference type="PROSITE" id="PS51296"/>
    </source>
</evidence>
<proteinExistence type="inferred from homology"/>
<gene>
    <name evidence="15" type="ORF">FE257_003785</name>
</gene>
<keyword evidence="10" id="KW-0408">Iron</keyword>
<evidence type="ECO:0000256" key="8">
    <source>
        <dbReference type="ARBA" id="ARBA00022723"/>
    </source>
</evidence>
<dbReference type="SUPFAM" id="SSF55961">
    <property type="entry name" value="Bet v1-like"/>
    <property type="match status" value="1"/>
</dbReference>
<evidence type="ECO:0000256" key="12">
    <source>
        <dbReference type="ARBA" id="ARBA00049097"/>
    </source>
</evidence>
<dbReference type="Pfam" id="PF00355">
    <property type="entry name" value="Rieske"/>
    <property type="match status" value="1"/>
</dbReference>
<dbReference type="CDD" id="cd03469">
    <property type="entry name" value="Rieske_RO_Alpha_N"/>
    <property type="match status" value="1"/>
</dbReference>
<evidence type="ECO:0000313" key="16">
    <source>
        <dbReference type="Proteomes" id="UP001194746"/>
    </source>
</evidence>
<dbReference type="SUPFAM" id="SSF50022">
    <property type="entry name" value="ISP domain"/>
    <property type="match status" value="1"/>
</dbReference>
<comment type="similarity">
    <text evidence="4">Belongs to the choline monooxygenase family.</text>
</comment>
<reference evidence="15" key="1">
    <citation type="journal article" date="2019" name="Beilstein J. Org. Chem.">
        <title>Nanangenines: drimane sesquiterpenoids as the dominant metabolite cohort of a novel Australian fungus, Aspergillus nanangensis.</title>
        <authorList>
            <person name="Lacey H.J."/>
            <person name="Gilchrist C.L.M."/>
            <person name="Crombie A."/>
            <person name="Kalaitzis J.A."/>
            <person name="Vuong D."/>
            <person name="Rutledge P.J."/>
            <person name="Turner P."/>
            <person name="Pitt J.I."/>
            <person name="Lacey E."/>
            <person name="Chooi Y.H."/>
            <person name="Piggott A.M."/>
        </authorList>
    </citation>
    <scope>NUCLEOTIDE SEQUENCE</scope>
    <source>
        <strain evidence="15">MST-FP2251</strain>
    </source>
</reference>
<comment type="catalytic activity">
    <reaction evidence="12">
        <text>choline + 2 reduced [2Fe-2S]-[ferredoxin] + O2 + 2 H(+) = betaine aldehyde hydrate + 2 oxidized [2Fe-2S]-[ferredoxin] + H2O</text>
        <dbReference type="Rhea" id="RHEA:17769"/>
        <dbReference type="Rhea" id="RHEA-COMP:10000"/>
        <dbReference type="Rhea" id="RHEA-COMP:10001"/>
        <dbReference type="ChEBI" id="CHEBI:15354"/>
        <dbReference type="ChEBI" id="CHEBI:15377"/>
        <dbReference type="ChEBI" id="CHEBI:15378"/>
        <dbReference type="ChEBI" id="CHEBI:15379"/>
        <dbReference type="ChEBI" id="CHEBI:15870"/>
        <dbReference type="ChEBI" id="CHEBI:33737"/>
        <dbReference type="ChEBI" id="CHEBI:33738"/>
        <dbReference type="EC" id="1.14.15.7"/>
    </reaction>
</comment>
<dbReference type="PANTHER" id="PTHR43756">
    <property type="entry name" value="CHOLINE MONOOXYGENASE, CHLOROPLASTIC"/>
    <property type="match status" value="1"/>
</dbReference>
<dbReference type="EMBL" id="VCAU01000172">
    <property type="protein sequence ID" value="KAF9883294.1"/>
    <property type="molecule type" value="Genomic_DNA"/>
</dbReference>
<dbReference type="AlphaFoldDB" id="A0AAD4CBA4"/>
<feature type="compositionally biased region" description="Low complexity" evidence="13">
    <location>
        <begin position="9"/>
        <end position="26"/>
    </location>
</feature>
<dbReference type="InterPro" id="IPR001663">
    <property type="entry name" value="Rng_hydr_dOase-A"/>
</dbReference>
<feature type="domain" description="Rieske" evidence="14">
    <location>
        <begin position="66"/>
        <end position="162"/>
    </location>
</feature>
<dbReference type="PRINTS" id="PR00090">
    <property type="entry name" value="RNGDIOXGNASE"/>
</dbReference>
<dbReference type="InterPro" id="IPR017941">
    <property type="entry name" value="Rieske_2Fe-2S"/>
</dbReference>
<keyword evidence="7" id="KW-0001">2Fe-2S</keyword>
<organism evidence="15 16">
    <name type="scientific">Aspergillus nanangensis</name>
    <dbReference type="NCBI Taxonomy" id="2582783"/>
    <lineage>
        <taxon>Eukaryota</taxon>
        <taxon>Fungi</taxon>
        <taxon>Dikarya</taxon>
        <taxon>Ascomycota</taxon>
        <taxon>Pezizomycotina</taxon>
        <taxon>Eurotiomycetes</taxon>
        <taxon>Eurotiomycetidae</taxon>
        <taxon>Eurotiales</taxon>
        <taxon>Aspergillaceae</taxon>
        <taxon>Aspergillus</taxon>
        <taxon>Aspergillus subgen. Circumdati</taxon>
    </lineage>
</organism>
<dbReference type="Pfam" id="PF00848">
    <property type="entry name" value="Ring_hydroxyl_A"/>
    <property type="match status" value="2"/>
</dbReference>
<keyword evidence="8" id="KW-0479">Metal-binding</keyword>
<evidence type="ECO:0000256" key="1">
    <source>
        <dbReference type="ARBA" id="ARBA00001962"/>
    </source>
</evidence>
<name>A0AAD4CBA4_ASPNN</name>
<evidence type="ECO:0000256" key="4">
    <source>
        <dbReference type="ARBA" id="ARBA00010848"/>
    </source>
</evidence>
<evidence type="ECO:0000256" key="6">
    <source>
        <dbReference type="ARBA" id="ARBA00014931"/>
    </source>
</evidence>
<dbReference type="GO" id="GO:0051537">
    <property type="term" value="F:2 iron, 2 sulfur cluster binding"/>
    <property type="evidence" value="ECO:0007669"/>
    <property type="project" value="UniProtKB-KW"/>
</dbReference>
<keyword evidence="9" id="KW-0560">Oxidoreductase</keyword>
<dbReference type="PANTHER" id="PTHR43756:SF5">
    <property type="entry name" value="CHOLINE MONOOXYGENASE, CHLOROPLASTIC"/>
    <property type="match status" value="1"/>
</dbReference>
<evidence type="ECO:0000256" key="2">
    <source>
        <dbReference type="ARBA" id="ARBA00002149"/>
    </source>
</evidence>
<evidence type="ECO:0000313" key="15">
    <source>
        <dbReference type="EMBL" id="KAF9883294.1"/>
    </source>
</evidence>
<dbReference type="GO" id="GO:0019133">
    <property type="term" value="F:choline monooxygenase activity"/>
    <property type="evidence" value="ECO:0007669"/>
    <property type="project" value="UniProtKB-EC"/>
</dbReference>
<comment type="function">
    <text evidence="2">Catalyzes the first step of the osmoprotectant glycine betaine synthesis.</text>
</comment>
<dbReference type="PROSITE" id="PS51296">
    <property type="entry name" value="RIESKE"/>
    <property type="match status" value="1"/>
</dbReference>
<dbReference type="CDD" id="cd00680">
    <property type="entry name" value="RHO_alpha_C"/>
    <property type="match status" value="1"/>
</dbReference>
<protein>
    <recommendedName>
        <fullName evidence="6">Choline monooxygenase, chloroplastic</fullName>
        <ecNumber evidence="5">1.14.15.7</ecNumber>
    </recommendedName>
</protein>
<evidence type="ECO:0000256" key="3">
    <source>
        <dbReference type="ARBA" id="ARBA00004866"/>
    </source>
</evidence>
<evidence type="ECO:0000256" key="10">
    <source>
        <dbReference type="ARBA" id="ARBA00023004"/>
    </source>
</evidence>
<accession>A0AAD4CBA4</accession>
<dbReference type="Proteomes" id="UP001194746">
    <property type="component" value="Unassembled WGS sequence"/>
</dbReference>
<evidence type="ECO:0000256" key="5">
    <source>
        <dbReference type="ARBA" id="ARBA00012763"/>
    </source>
</evidence>
<dbReference type="GO" id="GO:0005506">
    <property type="term" value="F:iron ion binding"/>
    <property type="evidence" value="ECO:0007669"/>
    <property type="project" value="InterPro"/>
</dbReference>